<proteinExistence type="inferred from homology"/>
<name>A0A061SB31_9CHLO</name>
<dbReference type="PANTHER" id="PTHR13710">
    <property type="entry name" value="DNA HELICASE RECQ FAMILY MEMBER"/>
    <property type="match status" value="1"/>
</dbReference>
<dbReference type="GO" id="GO:0005737">
    <property type="term" value="C:cytoplasm"/>
    <property type="evidence" value="ECO:0007669"/>
    <property type="project" value="TreeGrafter"/>
</dbReference>
<dbReference type="GO" id="GO:0005524">
    <property type="term" value="F:ATP binding"/>
    <property type="evidence" value="ECO:0007669"/>
    <property type="project" value="UniProtKB-KW"/>
</dbReference>
<feature type="domain" description="Helicase ATP-binding" evidence="7">
    <location>
        <begin position="1"/>
        <end position="106"/>
    </location>
</feature>
<dbReference type="InterPro" id="IPR001650">
    <property type="entry name" value="Helicase_C-like"/>
</dbReference>
<dbReference type="GO" id="GO:0005694">
    <property type="term" value="C:chromosome"/>
    <property type="evidence" value="ECO:0007669"/>
    <property type="project" value="TreeGrafter"/>
</dbReference>
<feature type="coiled-coil region" evidence="6">
    <location>
        <begin position="583"/>
        <end position="616"/>
    </location>
</feature>
<evidence type="ECO:0000256" key="2">
    <source>
        <dbReference type="ARBA" id="ARBA00022741"/>
    </source>
</evidence>
<dbReference type="EMBL" id="GBEZ01002709">
    <property type="protein sequence ID" value="JAC82367.1"/>
    <property type="molecule type" value="Transcribed_RNA"/>
</dbReference>
<dbReference type="GO" id="GO:0005634">
    <property type="term" value="C:nucleus"/>
    <property type="evidence" value="ECO:0007669"/>
    <property type="project" value="TreeGrafter"/>
</dbReference>
<protein>
    <recommendedName>
        <fullName evidence="5">DNA 3'-5' helicase</fullName>
        <ecNumber evidence="5">5.6.2.4</ecNumber>
    </recommendedName>
</protein>
<evidence type="ECO:0000256" key="5">
    <source>
        <dbReference type="ARBA" id="ARBA00034808"/>
    </source>
</evidence>
<dbReference type="PANTHER" id="PTHR13710:SF108">
    <property type="entry name" value="ATP-DEPENDENT DNA HELICASE Q4"/>
    <property type="match status" value="1"/>
</dbReference>
<evidence type="ECO:0000256" key="3">
    <source>
        <dbReference type="ARBA" id="ARBA00022840"/>
    </source>
</evidence>
<feature type="non-terminal residue" evidence="9">
    <location>
        <position position="1"/>
    </location>
</feature>
<dbReference type="Pfam" id="PF00270">
    <property type="entry name" value="DEAD"/>
    <property type="match status" value="1"/>
</dbReference>
<dbReference type="PROSITE" id="PS51194">
    <property type="entry name" value="HELICASE_CTER"/>
    <property type="match status" value="1"/>
</dbReference>
<dbReference type="GO" id="GO:0043138">
    <property type="term" value="F:3'-5' DNA helicase activity"/>
    <property type="evidence" value="ECO:0007669"/>
    <property type="project" value="UniProtKB-EC"/>
</dbReference>
<comment type="similarity">
    <text evidence="1">Belongs to the helicase family. RecQ subfamily.</text>
</comment>
<evidence type="ECO:0000256" key="6">
    <source>
        <dbReference type="SAM" id="Coils"/>
    </source>
</evidence>
<dbReference type="Gene3D" id="3.40.50.300">
    <property type="entry name" value="P-loop containing nucleotide triphosphate hydrolases"/>
    <property type="match status" value="2"/>
</dbReference>
<dbReference type="EC" id="5.6.2.4" evidence="5"/>
<sequence length="631" mass="69275">PQESRQVLQDVSRGNVKVLFSSPERLLGTALLTALEELGRLSLVCVDEAHCVAEWGHNFRPAYFRMGRVLRASAARDKHPLVAFTATATRATESAVCSVLGLGADQVVRDAPIKENIRLGVLECSGGINSKGYLHRLTSLMRGPFAGARCIVYCSFQYQAEELARSLYIAGVQAVSYHAGMSLDARKRMQEMFCLGKINVIVATVAFGMGLDMKVDAVVHASMPRSLEEYVQQIGRSGRDGKEARCALLLDPEVFLKLRSLAHADCACASSVELLLGKVFGGKRGVKPAYRLLPQEHTCSQVDMKKEVIGIVLSYMQEDSEDLIRILPDAHASVEARFFRTAPEELASKSPVVAAFLKAARRSTATGGRVAPMARLCQELDADPEEVLRSLQALADQRELSFQTKKPLAFAIQVMRAPADIPGMAERLAYRLRAAEEKAVERLDSCFCCFKAAISSKPSETKLLDRGAERLIRQSLARYFGEESSGHTTPYPAASSGEEAAGFRVCQPADPVALPLVRLPPTIRGDIHAVNRAGLGTNGRQELTVRAMARIFHGLPSPGCPVDRFKGCGFWGKYASSDFKELMEQIKAELESCKLQTEFENEREELIKRNRQVMAEIGMLHSIGARDDNRT</sequence>
<feature type="domain" description="Helicase C-terminal" evidence="8">
    <location>
        <begin position="136"/>
        <end position="280"/>
    </location>
</feature>
<dbReference type="SUPFAM" id="SSF52540">
    <property type="entry name" value="P-loop containing nucleoside triphosphate hydrolases"/>
    <property type="match status" value="1"/>
</dbReference>
<dbReference type="GO" id="GO:0003676">
    <property type="term" value="F:nucleic acid binding"/>
    <property type="evidence" value="ECO:0007669"/>
    <property type="project" value="InterPro"/>
</dbReference>
<dbReference type="Pfam" id="PF00271">
    <property type="entry name" value="Helicase_C"/>
    <property type="match status" value="1"/>
</dbReference>
<dbReference type="PROSITE" id="PS51192">
    <property type="entry name" value="HELICASE_ATP_BIND_1"/>
    <property type="match status" value="1"/>
</dbReference>
<dbReference type="InterPro" id="IPR027417">
    <property type="entry name" value="P-loop_NTPase"/>
</dbReference>
<dbReference type="SMART" id="SM00490">
    <property type="entry name" value="HELICc"/>
    <property type="match status" value="1"/>
</dbReference>
<evidence type="ECO:0000313" key="9">
    <source>
        <dbReference type="EMBL" id="JAC82367.1"/>
    </source>
</evidence>
<accession>A0A061SB31</accession>
<dbReference type="InterPro" id="IPR011545">
    <property type="entry name" value="DEAD/DEAH_box_helicase_dom"/>
</dbReference>
<dbReference type="GO" id="GO:0000724">
    <property type="term" value="P:double-strand break repair via homologous recombination"/>
    <property type="evidence" value="ECO:0007669"/>
    <property type="project" value="TreeGrafter"/>
</dbReference>
<comment type="catalytic activity">
    <reaction evidence="4">
        <text>Couples ATP hydrolysis with the unwinding of duplex DNA by translocating in the 3'-5' direction.</text>
        <dbReference type="EC" id="5.6.2.4"/>
    </reaction>
</comment>
<keyword evidence="9" id="KW-0347">Helicase</keyword>
<reference evidence="9" key="1">
    <citation type="submission" date="2014-05" db="EMBL/GenBank/DDBJ databases">
        <title>The transcriptome of the halophilic microalga Tetraselmis sp. GSL018 isolated from the Great Salt Lake, Utah.</title>
        <authorList>
            <person name="Jinkerson R.E."/>
            <person name="D'Adamo S."/>
            <person name="Posewitz M.C."/>
        </authorList>
    </citation>
    <scope>NUCLEOTIDE SEQUENCE</scope>
    <source>
        <strain evidence="9">GSL018</strain>
    </source>
</reference>
<keyword evidence="6" id="KW-0175">Coiled coil</keyword>
<dbReference type="InterPro" id="IPR014001">
    <property type="entry name" value="Helicase_ATP-bd"/>
</dbReference>
<dbReference type="AlphaFoldDB" id="A0A061SB31"/>
<keyword evidence="2" id="KW-0547">Nucleotide-binding</keyword>
<evidence type="ECO:0000259" key="7">
    <source>
        <dbReference type="PROSITE" id="PS51192"/>
    </source>
</evidence>
<gene>
    <name evidence="9" type="primary">RECQL4</name>
    <name evidence="9" type="ORF">TSPGSL018_5872</name>
</gene>
<organism evidence="9">
    <name type="scientific">Tetraselmis sp. GSL018</name>
    <dbReference type="NCBI Taxonomy" id="582737"/>
    <lineage>
        <taxon>Eukaryota</taxon>
        <taxon>Viridiplantae</taxon>
        <taxon>Chlorophyta</taxon>
        <taxon>core chlorophytes</taxon>
        <taxon>Chlorodendrophyceae</taxon>
        <taxon>Chlorodendrales</taxon>
        <taxon>Chlorodendraceae</taxon>
        <taxon>Tetraselmis</taxon>
    </lineage>
</organism>
<dbReference type="GO" id="GO:0009378">
    <property type="term" value="F:four-way junction helicase activity"/>
    <property type="evidence" value="ECO:0007669"/>
    <property type="project" value="TreeGrafter"/>
</dbReference>
<keyword evidence="9" id="KW-0378">Hydrolase</keyword>
<keyword evidence="3" id="KW-0067">ATP-binding</keyword>
<evidence type="ECO:0000259" key="8">
    <source>
        <dbReference type="PROSITE" id="PS51194"/>
    </source>
</evidence>
<evidence type="ECO:0000256" key="4">
    <source>
        <dbReference type="ARBA" id="ARBA00034617"/>
    </source>
</evidence>
<evidence type="ECO:0000256" key="1">
    <source>
        <dbReference type="ARBA" id="ARBA00005446"/>
    </source>
</evidence>